<dbReference type="Gene3D" id="1.25.40.290">
    <property type="entry name" value="ARM repeat domains"/>
    <property type="match status" value="1"/>
</dbReference>
<dbReference type="RefSeq" id="WP_377331086.1">
    <property type="nucleotide sequence ID" value="NZ_JBHSGB010000001.1"/>
</dbReference>
<comment type="caution">
    <text evidence="1">The sequence shown here is derived from an EMBL/GenBank/DDBJ whole genome shotgun (WGS) entry which is preliminary data.</text>
</comment>
<organism evidence="1 2">
    <name type="scientific">Rheinheimera marina</name>
    <dbReference type="NCBI Taxonomy" id="1774958"/>
    <lineage>
        <taxon>Bacteria</taxon>
        <taxon>Pseudomonadati</taxon>
        <taxon>Pseudomonadota</taxon>
        <taxon>Gammaproteobacteria</taxon>
        <taxon>Chromatiales</taxon>
        <taxon>Chromatiaceae</taxon>
        <taxon>Rheinheimera</taxon>
    </lineage>
</organism>
<accession>A0ABV9JGT2</accession>
<dbReference type="InterPro" id="IPR014825">
    <property type="entry name" value="DNA_alkylation"/>
</dbReference>
<keyword evidence="2" id="KW-1185">Reference proteome</keyword>
<evidence type="ECO:0000313" key="1">
    <source>
        <dbReference type="EMBL" id="MFC4653646.1"/>
    </source>
</evidence>
<proteinExistence type="predicted"/>
<evidence type="ECO:0000313" key="2">
    <source>
        <dbReference type="Proteomes" id="UP001595962"/>
    </source>
</evidence>
<name>A0ABV9JGT2_9GAMM</name>
<dbReference type="Proteomes" id="UP001595962">
    <property type="component" value="Unassembled WGS sequence"/>
</dbReference>
<sequence>MAAALKDCYSPSFVQQLGLLCQHQDPAFQLSAFHAYVLTDDWPELELKQRMRRISTGLGLHLTQPYAAALAVVLQVARQFSGLPGLVFPDFVEVYGLEQPTLSIPALGELTRYSSSEFAIRPYLLRYPELVLPQLLLWAQSPDLHQRRLASEGARPRLPWGLALKNYQQDPSALLPLLEQLKADPEPYVQRSVANHLNDISKDHPQLVLDLAARWLNHSAVTNWILRHALRGLLKQANPQALLLFGITPVALTAKLSLSSPSASASQPLHFQISLAGSAPPCQLRLEYRIGYLKKNGKLSFKVFQWAKPKWQGQPLQLARQQAFVDLTTRKHYPGQHQLEIWLNGHCVAQQSFELR</sequence>
<dbReference type="SUPFAM" id="SSF48371">
    <property type="entry name" value="ARM repeat"/>
    <property type="match status" value="1"/>
</dbReference>
<protein>
    <submittedName>
        <fullName evidence="1">DNA alkylation repair protein</fullName>
    </submittedName>
</protein>
<reference evidence="2" key="1">
    <citation type="journal article" date="2019" name="Int. J. Syst. Evol. Microbiol.">
        <title>The Global Catalogue of Microorganisms (GCM) 10K type strain sequencing project: providing services to taxonomists for standard genome sequencing and annotation.</title>
        <authorList>
            <consortium name="The Broad Institute Genomics Platform"/>
            <consortium name="The Broad Institute Genome Sequencing Center for Infectious Disease"/>
            <person name="Wu L."/>
            <person name="Ma J."/>
        </authorList>
    </citation>
    <scope>NUCLEOTIDE SEQUENCE [LARGE SCALE GENOMIC DNA]</scope>
    <source>
        <strain evidence="2">DT28</strain>
    </source>
</reference>
<dbReference type="EMBL" id="JBHSGB010000001">
    <property type="protein sequence ID" value="MFC4653646.1"/>
    <property type="molecule type" value="Genomic_DNA"/>
</dbReference>
<gene>
    <name evidence="1" type="ORF">ACFO3I_01275</name>
</gene>
<dbReference type="Pfam" id="PF08713">
    <property type="entry name" value="DNA_alkylation"/>
    <property type="match status" value="1"/>
</dbReference>
<dbReference type="InterPro" id="IPR016024">
    <property type="entry name" value="ARM-type_fold"/>
</dbReference>